<evidence type="ECO:0000256" key="7">
    <source>
        <dbReference type="ARBA" id="ARBA00022827"/>
    </source>
</evidence>
<sequence length="513" mass="53258">MTPDIHDIGGAPIIIGAGLAGLMTAIHMAPQPVVLLSRAPLGTEASSTLAQGGLAASLGEDDASELHLADTLAAGDGYCDELMARRVIEAAPRAIENLIRLGVAFDRSTDGKLRLGLEAAHSRRRIVHAAGDGTGRELFRTLLAAVRRTRSITILEGMTALRLIVAEGSIVGLLAILPGGAFALPTRRVVLATGGIGGLFSDTTNPLASFGHGLALAACAGAELADLEFVQFHPTALDSPRRPMPLVSEAVRGEGAVLVDEHGQRFLADTPGAELASRDVVARAISCQLTAGHRVYLDARQCLGPKFAKRFPTIDAACRQAGIDPAVEPIPVRPAAHYHMGGVAVDAEGRSSVSGLWACGEVACTGLHGANRLASNSLTEAVATAAWVAASVGGTCAGWQWPRLPAIVPVRPDPSPMRQIVSNALGIIRNGKGLRQAVTALLPIAVGETAAADPALVAMLIAIAALRREESRGSHYRSDFPGRDAAAVPSRLTLCTAFENAVSLSWQASERSC</sequence>
<evidence type="ECO:0000256" key="2">
    <source>
        <dbReference type="ARBA" id="ARBA00004950"/>
    </source>
</evidence>
<dbReference type="GO" id="GO:0008734">
    <property type="term" value="F:L-aspartate oxidase activity"/>
    <property type="evidence" value="ECO:0007669"/>
    <property type="project" value="UniProtKB-EC"/>
</dbReference>
<dbReference type="Pfam" id="PF00890">
    <property type="entry name" value="FAD_binding_2"/>
    <property type="match status" value="1"/>
</dbReference>
<comment type="function">
    <text evidence="11">Catalyzes the oxidation of L-aspartate to iminoaspartate.</text>
</comment>
<comment type="subcellular location">
    <subcellularLocation>
        <location evidence="11">Cytoplasm</location>
    </subcellularLocation>
</comment>
<dbReference type="PANTHER" id="PTHR42716">
    <property type="entry name" value="L-ASPARTATE OXIDASE"/>
    <property type="match status" value="1"/>
</dbReference>
<comment type="catalytic activity">
    <reaction evidence="9">
        <text>L-aspartate + O2 = iminosuccinate + H2O2</text>
        <dbReference type="Rhea" id="RHEA:25876"/>
        <dbReference type="ChEBI" id="CHEBI:15379"/>
        <dbReference type="ChEBI" id="CHEBI:16240"/>
        <dbReference type="ChEBI" id="CHEBI:29991"/>
        <dbReference type="ChEBI" id="CHEBI:77875"/>
        <dbReference type="EC" id="1.4.3.16"/>
    </reaction>
    <physiologicalReaction direction="left-to-right" evidence="9">
        <dbReference type="Rhea" id="RHEA:25877"/>
    </physiologicalReaction>
</comment>
<protein>
    <recommendedName>
        <fullName evidence="4 10">L-aspartate oxidase</fullName>
        <ecNumber evidence="4 10">1.4.3.16</ecNumber>
    </recommendedName>
</protein>
<evidence type="ECO:0000256" key="9">
    <source>
        <dbReference type="ARBA" id="ARBA00048305"/>
    </source>
</evidence>
<dbReference type="Gene3D" id="3.90.700.10">
    <property type="entry name" value="Succinate dehydrogenase/fumarate reductase flavoprotein, catalytic domain"/>
    <property type="match status" value="1"/>
</dbReference>
<feature type="domain" description="FAD-dependent oxidoreductase 2 FAD-binding" evidence="12">
    <location>
        <begin position="13"/>
        <end position="378"/>
    </location>
</feature>
<dbReference type="InterPro" id="IPR037099">
    <property type="entry name" value="Fum_R/Succ_DH_flav-like_C_sf"/>
</dbReference>
<accession>A0ABW4WGY4</accession>
<dbReference type="NCBIfam" id="TIGR00551">
    <property type="entry name" value="nadB"/>
    <property type="match status" value="1"/>
</dbReference>
<name>A0ABW4WGY4_9HYPH</name>
<reference evidence="15" key="1">
    <citation type="journal article" date="2019" name="Int. J. Syst. Evol. Microbiol.">
        <title>The Global Catalogue of Microorganisms (GCM) 10K type strain sequencing project: providing services to taxonomists for standard genome sequencing and annotation.</title>
        <authorList>
            <consortium name="The Broad Institute Genomics Platform"/>
            <consortium name="The Broad Institute Genome Sequencing Center for Infectious Disease"/>
            <person name="Wu L."/>
            <person name="Ma J."/>
        </authorList>
    </citation>
    <scope>NUCLEOTIDE SEQUENCE [LARGE SCALE GENOMIC DNA]</scope>
    <source>
        <strain evidence="15">CGMCC 1.16226</strain>
    </source>
</reference>
<evidence type="ECO:0000256" key="1">
    <source>
        <dbReference type="ARBA" id="ARBA00001974"/>
    </source>
</evidence>
<keyword evidence="8 11" id="KW-0560">Oxidoreductase</keyword>
<keyword evidence="15" id="KW-1185">Reference proteome</keyword>
<evidence type="ECO:0000256" key="10">
    <source>
        <dbReference type="NCBIfam" id="TIGR00551"/>
    </source>
</evidence>
<keyword evidence="6 11" id="KW-0662">Pyridine nucleotide biosynthesis</keyword>
<dbReference type="InterPro" id="IPR015939">
    <property type="entry name" value="Fum_Rdtase/Succ_DH_flav-like_C"/>
</dbReference>
<evidence type="ECO:0000256" key="11">
    <source>
        <dbReference type="RuleBase" id="RU362049"/>
    </source>
</evidence>
<dbReference type="InterPro" id="IPR027477">
    <property type="entry name" value="Succ_DH/fumarate_Rdtase_cat_sf"/>
</dbReference>
<dbReference type="RefSeq" id="WP_379020602.1">
    <property type="nucleotide sequence ID" value="NZ_JBHUGY010000027.1"/>
</dbReference>
<keyword evidence="7 11" id="KW-0274">FAD</keyword>
<comment type="caution">
    <text evidence="14">The sequence shown here is derived from an EMBL/GenBank/DDBJ whole genome shotgun (WGS) entry which is preliminary data.</text>
</comment>
<evidence type="ECO:0000259" key="12">
    <source>
        <dbReference type="Pfam" id="PF00890"/>
    </source>
</evidence>
<comment type="similarity">
    <text evidence="3 11">Belongs to the FAD-dependent oxidoreductase 2 family. NadB subfamily.</text>
</comment>
<dbReference type="InterPro" id="IPR036188">
    <property type="entry name" value="FAD/NAD-bd_sf"/>
</dbReference>
<dbReference type="EMBL" id="JBHUGY010000027">
    <property type="protein sequence ID" value="MFD2054764.1"/>
    <property type="molecule type" value="Genomic_DNA"/>
</dbReference>
<dbReference type="InterPro" id="IPR005288">
    <property type="entry name" value="NadB"/>
</dbReference>
<dbReference type="Gene3D" id="1.20.58.100">
    <property type="entry name" value="Fumarate reductase/succinate dehydrogenase flavoprotein-like, C-terminal domain"/>
    <property type="match status" value="1"/>
</dbReference>
<dbReference type="SUPFAM" id="SSF51905">
    <property type="entry name" value="FAD/NAD(P)-binding domain"/>
    <property type="match status" value="1"/>
</dbReference>
<dbReference type="InterPro" id="IPR003953">
    <property type="entry name" value="FAD-dep_OxRdtase_2_FAD-bd"/>
</dbReference>
<evidence type="ECO:0000256" key="6">
    <source>
        <dbReference type="ARBA" id="ARBA00022642"/>
    </source>
</evidence>
<dbReference type="Pfam" id="PF02910">
    <property type="entry name" value="Succ_DH_flav_C"/>
    <property type="match status" value="1"/>
</dbReference>
<evidence type="ECO:0000256" key="8">
    <source>
        <dbReference type="ARBA" id="ARBA00023002"/>
    </source>
</evidence>
<evidence type="ECO:0000259" key="13">
    <source>
        <dbReference type="Pfam" id="PF02910"/>
    </source>
</evidence>
<evidence type="ECO:0000313" key="14">
    <source>
        <dbReference type="EMBL" id="MFD2054764.1"/>
    </source>
</evidence>
<gene>
    <name evidence="14" type="ORF">ACFSQT_17190</name>
</gene>
<dbReference type="PRINTS" id="PR00368">
    <property type="entry name" value="FADPNR"/>
</dbReference>
<dbReference type="NCBIfam" id="NF005701">
    <property type="entry name" value="PRK07512.1"/>
    <property type="match status" value="1"/>
</dbReference>
<evidence type="ECO:0000256" key="4">
    <source>
        <dbReference type="ARBA" id="ARBA00012173"/>
    </source>
</evidence>
<comment type="pathway">
    <text evidence="2 11">Cofactor biosynthesis; NAD(+) biosynthesis; iminoaspartate from L-aspartate (oxidase route): step 1/1.</text>
</comment>
<keyword evidence="5 11" id="KW-0285">Flavoprotein</keyword>
<proteinExistence type="inferred from homology"/>
<evidence type="ECO:0000256" key="3">
    <source>
        <dbReference type="ARBA" id="ARBA00008562"/>
    </source>
</evidence>
<dbReference type="SUPFAM" id="SSF46977">
    <property type="entry name" value="Succinate dehydrogenase/fumarate reductase flavoprotein C-terminal domain"/>
    <property type="match status" value="1"/>
</dbReference>
<feature type="domain" description="Fumarate reductase/succinate dehydrogenase flavoprotein-like C-terminal" evidence="13">
    <location>
        <begin position="456"/>
        <end position="488"/>
    </location>
</feature>
<organism evidence="14 15">
    <name type="scientific">Mesorhizobium calcicola</name>
    <dbReference type="NCBI Taxonomy" id="1300310"/>
    <lineage>
        <taxon>Bacteria</taxon>
        <taxon>Pseudomonadati</taxon>
        <taxon>Pseudomonadota</taxon>
        <taxon>Alphaproteobacteria</taxon>
        <taxon>Hyphomicrobiales</taxon>
        <taxon>Phyllobacteriaceae</taxon>
        <taxon>Mesorhizobium</taxon>
    </lineage>
</organism>
<dbReference type="EC" id="1.4.3.16" evidence="4 10"/>
<dbReference type="Gene3D" id="3.50.50.60">
    <property type="entry name" value="FAD/NAD(P)-binding domain"/>
    <property type="match status" value="1"/>
</dbReference>
<dbReference type="PANTHER" id="PTHR42716:SF2">
    <property type="entry name" value="L-ASPARTATE OXIDASE, CHLOROPLASTIC"/>
    <property type="match status" value="1"/>
</dbReference>
<evidence type="ECO:0000313" key="15">
    <source>
        <dbReference type="Proteomes" id="UP001597349"/>
    </source>
</evidence>
<evidence type="ECO:0000256" key="5">
    <source>
        <dbReference type="ARBA" id="ARBA00022630"/>
    </source>
</evidence>
<dbReference type="SUPFAM" id="SSF56425">
    <property type="entry name" value="Succinate dehydrogenase/fumarate reductase flavoprotein, catalytic domain"/>
    <property type="match status" value="1"/>
</dbReference>
<comment type="cofactor">
    <cofactor evidence="1 11">
        <name>FAD</name>
        <dbReference type="ChEBI" id="CHEBI:57692"/>
    </cofactor>
</comment>
<dbReference type="Proteomes" id="UP001597349">
    <property type="component" value="Unassembled WGS sequence"/>
</dbReference>